<organism evidence="4">
    <name type="scientific">Citrobacter freundii</name>
    <dbReference type="NCBI Taxonomy" id="546"/>
    <lineage>
        <taxon>Bacteria</taxon>
        <taxon>Pseudomonadati</taxon>
        <taxon>Pseudomonadota</taxon>
        <taxon>Gammaproteobacteria</taxon>
        <taxon>Enterobacterales</taxon>
        <taxon>Enterobacteriaceae</taxon>
        <taxon>Citrobacter</taxon>
        <taxon>Citrobacter freundii complex</taxon>
    </lineage>
</organism>
<gene>
    <name evidence="4" type="ORF">I9Y29_002556</name>
</gene>
<dbReference type="Gene3D" id="1.10.10.10">
    <property type="entry name" value="Winged helix-like DNA-binding domain superfamily/Winged helix DNA-binding domain"/>
    <property type="match status" value="1"/>
</dbReference>
<name>A0A8H9QDD9_CITFR</name>
<reference evidence="4" key="2">
    <citation type="submission" date="2020-09" db="EMBL/GenBank/DDBJ databases">
        <authorList>
            <consortium name="NCBI Pathogen Detection Project"/>
        </authorList>
    </citation>
    <scope>NUCLEOTIDE SEQUENCE</scope>
    <source>
        <strain evidence="4">O50</strain>
    </source>
</reference>
<dbReference type="InterPro" id="IPR016032">
    <property type="entry name" value="Sig_transdc_resp-reg_C-effctor"/>
</dbReference>
<dbReference type="EMBL" id="DACSXJ010000013">
    <property type="protein sequence ID" value="HAT3898122.1"/>
    <property type="molecule type" value="Genomic_DNA"/>
</dbReference>
<dbReference type="GO" id="GO:0003677">
    <property type="term" value="F:DNA binding"/>
    <property type="evidence" value="ECO:0007669"/>
    <property type="project" value="UniProtKB-UniRule"/>
</dbReference>
<comment type="caution">
    <text evidence="4">The sequence shown here is derived from an EMBL/GenBank/DDBJ whole genome shotgun (WGS) entry which is preliminary data.</text>
</comment>
<dbReference type="SUPFAM" id="SSF46894">
    <property type="entry name" value="C-terminal effector domain of the bipartite response regulators"/>
    <property type="match status" value="1"/>
</dbReference>
<keyword evidence="3" id="KW-0812">Transmembrane</keyword>
<dbReference type="InterPro" id="IPR036388">
    <property type="entry name" value="WH-like_DNA-bd_sf"/>
</dbReference>
<keyword evidence="3" id="KW-0472">Membrane</keyword>
<dbReference type="SMART" id="SM00862">
    <property type="entry name" value="Trans_reg_C"/>
    <property type="match status" value="1"/>
</dbReference>
<feature type="transmembrane region" description="Helical" evidence="3">
    <location>
        <begin position="166"/>
        <end position="187"/>
    </location>
</feature>
<dbReference type="AlphaFoldDB" id="A0A8H9QDD9"/>
<proteinExistence type="predicted"/>
<dbReference type="InterPro" id="IPR001867">
    <property type="entry name" value="OmpR/PhoB-type_DNA-bd"/>
</dbReference>
<keyword evidence="3" id="KW-1133">Transmembrane helix</keyword>
<sequence length="279" mass="32046">MDVKFKVSVGTCGDTFWLLRAGQLYLINQLVEFNPDNKSLVNRQTGRAIQLQLPASLCFLYLITHASDIVSQNTLIKVGWGERNNVTTTNTFYQAILTLRNALADVGLPRDTVKTISRRGLTLNENTQIEAITHPQSEVYQPPVIEDYAPPKIIAPAPQKTTRGPWWYIIFSTGIVIATLIIWLVWYQTRPVMPFSKFVSVSMQVPSRQNCKIYYSPNEHDQENYFNLMQLHPYLCENNKHVFLSGYRKAERIVAFVCDKDARIDANAFCATHYYWMRG</sequence>
<dbReference type="GO" id="GO:0000160">
    <property type="term" value="P:phosphorelay signal transduction system"/>
    <property type="evidence" value="ECO:0007669"/>
    <property type="project" value="InterPro"/>
</dbReference>
<evidence type="ECO:0000256" key="1">
    <source>
        <dbReference type="ARBA" id="ARBA00023125"/>
    </source>
</evidence>
<dbReference type="GO" id="GO:0006355">
    <property type="term" value="P:regulation of DNA-templated transcription"/>
    <property type="evidence" value="ECO:0007669"/>
    <property type="project" value="InterPro"/>
</dbReference>
<protein>
    <submittedName>
        <fullName evidence="4">Transcriptional regulator</fullName>
    </submittedName>
</protein>
<dbReference type="PROSITE" id="PS51755">
    <property type="entry name" value="OMPR_PHOB"/>
    <property type="match status" value="1"/>
</dbReference>
<evidence type="ECO:0000256" key="2">
    <source>
        <dbReference type="PROSITE-ProRule" id="PRU01091"/>
    </source>
</evidence>
<dbReference type="Proteomes" id="UP000855471">
    <property type="component" value="Unassembled WGS sequence"/>
</dbReference>
<feature type="DNA-binding region" description="OmpR/PhoB-type" evidence="2">
    <location>
        <begin position="22"/>
        <end position="125"/>
    </location>
</feature>
<evidence type="ECO:0000256" key="3">
    <source>
        <dbReference type="SAM" id="Phobius"/>
    </source>
</evidence>
<reference evidence="4" key="1">
    <citation type="journal article" date="2018" name="Genome Biol.">
        <title>SKESA: strategic k-mer extension for scrupulous assemblies.</title>
        <authorList>
            <person name="Souvorov A."/>
            <person name="Agarwala R."/>
            <person name="Lipman D.J."/>
        </authorList>
    </citation>
    <scope>NUCLEOTIDE SEQUENCE</scope>
    <source>
        <strain evidence="4">O50</strain>
    </source>
</reference>
<accession>A0A8H9QDD9</accession>
<keyword evidence="1 2" id="KW-0238">DNA-binding</keyword>
<evidence type="ECO:0000313" key="4">
    <source>
        <dbReference type="EMBL" id="HAT3898122.1"/>
    </source>
</evidence>